<sequence length="55" mass="6400">EFEECKLSVSYHDNSYQNELYPNESYQGELHQDESCPNKLLSQVEPSTCDKANEE</sequence>
<evidence type="ECO:0000313" key="2">
    <source>
        <dbReference type="Proteomes" id="UP000789920"/>
    </source>
</evidence>
<protein>
    <submittedName>
        <fullName evidence="1">34042_t:CDS:1</fullName>
    </submittedName>
</protein>
<comment type="caution">
    <text evidence="1">The sequence shown here is derived from an EMBL/GenBank/DDBJ whole genome shotgun (WGS) entry which is preliminary data.</text>
</comment>
<feature type="non-terminal residue" evidence="1">
    <location>
        <position position="1"/>
    </location>
</feature>
<dbReference type="EMBL" id="CAJVQC010002853">
    <property type="protein sequence ID" value="CAG8518110.1"/>
    <property type="molecule type" value="Genomic_DNA"/>
</dbReference>
<keyword evidence="2" id="KW-1185">Reference proteome</keyword>
<reference evidence="1" key="1">
    <citation type="submission" date="2021-06" db="EMBL/GenBank/DDBJ databases">
        <authorList>
            <person name="Kallberg Y."/>
            <person name="Tangrot J."/>
            <person name="Rosling A."/>
        </authorList>
    </citation>
    <scope>NUCLEOTIDE SEQUENCE</scope>
    <source>
        <strain evidence="1">MA461A</strain>
    </source>
</reference>
<organism evidence="1 2">
    <name type="scientific">Racocetra persica</name>
    <dbReference type="NCBI Taxonomy" id="160502"/>
    <lineage>
        <taxon>Eukaryota</taxon>
        <taxon>Fungi</taxon>
        <taxon>Fungi incertae sedis</taxon>
        <taxon>Mucoromycota</taxon>
        <taxon>Glomeromycotina</taxon>
        <taxon>Glomeromycetes</taxon>
        <taxon>Diversisporales</taxon>
        <taxon>Gigasporaceae</taxon>
        <taxon>Racocetra</taxon>
    </lineage>
</organism>
<proteinExistence type="predicted"/>
<accession>A0ACA9LCW0</accession>
<name>A0ACA9LCW0_9GLOM</name>
<evidence type="ECO:0000313" key="1">
    <source>
        <dbReference type="EMBL" id="CAG8518110.1"/>
    </source>
</evidence>
<dbReference type="Proteomes" id="UP000789920">
    <property type="component" value="Unassembled WGS sequence"/>
</dbReference>
<gene>
    <name evidence="1" type="ORF">RPERSI_LOCUS2572</name>
</gene>